<dbReference type="Pfam" id="PF00274">
    <property type="entry name" value="Glycolytic"/>
    <property type="match status" value="1"/>
</dbReference>
<dbReference type="GO" id="GO:0004332">
    <property type="term" value="F:fructose-bisphosphate aldolase activity"/>
    <property type="evidence" value="ECO:0007669"/>
    <property type="project" value="UniProtKB-EC"/>
</dbReference>
<dbReference type="PANTHER" id="PTHR11627">
    <property type="entry name" value="FRUCTOSE-BISPHOSPHATE ALDOLASE"/>
    <property type="match status" value="1"/>
</dbReference>
<evidence type="ECO:0000313" key="8">
    <source>
        <dbReference type="EMBL" id="TCK21333.1"/>
    </source>
</evidence>
<dbReference type="InterPro" id="IPR013785">
    <property type="entry name" value="Aldolase_TIM"/>
</dbReference>
<gene>
    <name evidence="8" type="ORF">EV378_5314</name>
</gene>
<dbReference type="EMBL" id="SMFZ01000002">
    <property type="protein sequence ID" value="TCK21333.1"/>
    <property type="molecule type" value="Genomic_DNA"/>
</dbReference>
<name>A0A4R1HK89_PSEEN</name>
<dbReference type="EC" id="4.1.2.13" evidence="3"/>
<evidence type="ECO:0000256" key="5">
    <source>
        <dbReference type="ARBA" id="ARBA00023239"/>
    </source>
</evidence>
<dbReference type="RefSeq" id="WP_132430091.1">
    <property type="nucleotide sequence ID" value="NZ_SMFZ01000002.1"/>
</dbReference>
<dbReference type="GO" id="GO:0006096">
    <property type="term" value="P:glycolytic process"/>
    <property type="evidence" value="ECO:0007669"/>
    <property type="project" value="UniProtKB-UniPathway"/>
</dbReference>
<organism evidence="8 9">
    <name type="scientific">Pseudonocardia endophytica</name>
    <dbReference type="NCBI Taxonomy" id="401976"/>
    <lineage>
        <taxon>Bacteria</taxon>
        <taxon>Bacillati</taxon>
        <taxon>Actinomycetota</taxon>
        <taxon>Actinomycetes</taxon>
        <taxon>Pseudonocardiales</taxon>
        <taxon>Pseudonocardiaceae</taxon>
        <taxon>Pseudonocardia</taxon>
    </lineage>
</organism>
<evidence type="ECO:0000256" key="1">
    <source>
        <dbReference type="ARBA" id="ARBA00004714"/>
    </source>
</evidence>
<dbReference type="InterPro" id="IPR000741">
    <property type="entry name" value="FBA_I"/>
</dbReference>
<comment type="similarity">
    <text evidence="2">Belongs to the class I fructose-bisphosphate aldolase family.</text>
</comment>
<evidence type="ECO:0000313" key="9">
    <source>
        <dbReference type="Proteomes" id="UP000295560"/>
    </source>
</evidence>
<keyword evidence="4" id="KW-0324">Glycolysis</keyword>
<keyword evidence="5" id="KW-0456">Lyase</keyword>
<protein>
    <recommendedName>
        <fullName evidence="3">fructose-bisphosphate aldolase</fullName>
        <ecNumber evidence="3">4.1.2.13</ecNumber>
    </recommendedName>
    <alternativeName>
        <fullName evidence="6">Fructose-bisphosphate aldolase class I</fullName>
    </alternativeName>
</protein>
<evidence type="ECO:0000256" key="3">
    <source>
        <dbReference type="ARBA" id="ARBA00013068"/>
    </source>
</evidence>
<comment type="caution">
    <text evidence="8">The sequence shown here is derived from an EMBL/GenBank/DDBJ whole genome shotgun (WGS) entry which is preliminary data.</text>
</comment>
<evidence type="ECO:0000256" key="2">
    <source>
        <dbReference type="ARBA" id="ARBA00010387"/>
    </source>
</evidence>
<dbReference type="Gene3D" id="3.20.20.70">
    <property type="entry name" value="Aldolase class I"/>
    <property type="match status" value="1"/>
</dbReference>
<feature type="compositionally biased region" description="Basic and acidic residues" evidence="7">
    <location>
        <begin position="341"/>
        <end position="350"/>
    </location>
</feature>
<dbReference type="OrthoDB" id="9813469at2"/>
<evidence type="ECO:0000256" key="4">
    <source>
        <dbReference type="ARBA" id="ARBA00023152"/>
    </source>
</evidence>
<dbReference type="Proteomes" id="UP000295560">
    <property type="component" value="Unassembled WGS sequence"/>
</dbReference>
<dbReference type="SUPFAM" id="SSF51569">
    <property type="entry name" value="Aldolase"/>
    <property type="match status" value="1"/>
</dbReference>
<evidence type="ECO:0000256" key="7">
    <source>
        <dbReference type="SAM" id="MobiDB-lite"/>
    </source>
</evidence>
<keyword evidence="9" id="KW-1185">Reference proteome</keyword>
<comment type="pathway">
    <text evidence="1">Carbohydrate degradation; glycolysis; D-glyceraldehyde 3-phosphate and glycerone phosphate from D-glucose: step 4/4.</text>
</comment>
<evidence type="ECO:0000256" key="6">
    <source>
        <dbReference type="ARBA" id="ARBA00029799"/>
    </source>
</evidence>
<reference evidence="8 9" key="1">
    <citation type="submission" date="2019-03" db="EMBL/GenBank/DDBJ databases">
        <title>Sequencing the genomes of 1000 actinobacteria strains.</title>
        <authorList>
            <person name="Klenk H.-P."/>
        </authorList>
    </citation>
    <scope>NUCLEOTIDE SEQUENCE [LARGE SCALE GENOMIC DNA]</scope>
    <source>
        <strain evidence="8 9">DSM 44969</strain>
    </source>
</reference>
<sequence length="350" mass="36631">MRESTHRGDGPGPGSATAPAALFADARGILLLDQERELSRRLRRHGIPGKPSLRDGYHELLLGAEGLCEHVAAVQLSVEQLDRLAGRDTPAGLLFGARADRGVQPLRGHSGESVTRGLENLGPRLEHLASAGASYASWRGVFVISEGRGRATPSPTVVGVNTATMARFARACLGAGLVPLLIVDVLTDGHHDVWRCAEVIGSLLGDLFDAIAAHDVGASQVALVTCVAIEGAGGATRAEPSEVAAATATALRNVPVDPGAVGFLCGSVPFKRFARNLDALRALRSPRPGFAIGRALTDPVLAQWRGDRGREASARTVLLDRLRTLHAVGGGDPAPWPGTTADDRVGRSLR</sequence>
<proteinExistence type="inferred from homology"/>
<dbReference type="AlphaFoldDB" id="A0A4R1HK89"/>
<feature type="region of interest" description="Disordered" evidence="7">
    <location>
        <begin position="329"/>
        <end position="350"/>
    </location>
</feature>
<dbReference type="UniPathway" id="UPA00109">
    <property type="reaction ID" value="UER00183"/>
</dbReference>
<accession>A0A4R1HK89</accession>